<dbReference type="InterPro" id="IPR010095">
    <property type="entry name" value="Cas12f1-like_TNB"/>
</dbReference>
<dbReference type="Proteomes" id="UP000070520">
    <property type="component" value="Unassembled WGS sequence"/>
</dbReference>
<dbReference type="InterPro" id="IPR001959">
    <property type="entry name" value="Transposase"/>
</dbReference>
<name>A0A133V220_9EURY</name>
<keyword evidence="4" id="KW-0238">DNA-binding</keyword>
<organism evidence="8 9">
    <name type="scientific">candidate division MSBL1 archaeon SCGC-AAA261C02</name>
    <dbReference type="NCBI Taxonomy" id="1698272"/>
    <lineage>
        <taxon>Archaea</taxon>
        <taxon>Methanobacteriati</taxon>
        <taxon>Methanobacteriota</taxon>
        <taxon>candidate division MSBL1</taxon>
    </lineage>
</organism>
<keyword evidence="5" id="KW-0233">DNA recombination</keyword>
<evidence type="ECO:0000256" key="4">
    <source>
        <dbReference type="ARBA" id="ARBA00023125"/>
    </source>
</evidence>
<dbReference type="EMBL" id="LHXW01000003">
    <property type="protein sequence ID" value="KXB00482.1"/>
    <property type="molecule type" value="Genomic_DNA"/>
</dbReference>
<dbReference type="GO" id="GO:0006310">
    <property type="term" value="P:DNA recombination"/>
    <property type="evidence" value="ECO:0007669"/>
    <property type="project" value="UniProtKB-KW"/>
</dbReference>
<evidence type="ECO:0000259" key="7">
    <source>
        <dbReference type="Pfam" id="PF07282"/>
    </source>
</evidence>
<dbReference type="InterPro" id="IPR051399">
    <property type="entry name" value="RNA-guided_DNA_endo/Transpos"/>
</dbReference>
<dbReference type="Pfam" id="PF07282">
    <property type="entry name" value="Cas12f1-like_TNB"/>
    <property type="match status" value="1"/>
</dbReference>
<feature type="domain" description="Cas12f1-like TNB" evidence="7">
    <location>
        <begin position="299"/>
        <end position="365"/>
    </location>
</feature>
<keyword evidence="9" id="KW-1185">Reference proteome</keyword>
<evidence type="ECO:0000313" key="8">
    <source>
        <dbReference type="EMBL" id="KXB00482.1"/>
    </source>
</evidence>
<proteinExistence type="inferred from homology"/>
<evidence type="ECO:0000259" key="6">
    <source>
        <dbReference type="Pfam" id="PF01385"/>
    </source>
</evidence>
<dbReference type="Pfam" id="PF01385">
    <property type="entry name" value="OrfB_IS605"/>
    <property type="match status" value="1"/>
</dbReference>
<dbReference type="NCBIfam" id="TIGR01766">
    <property type="entry name" value="IS200/IS605 family accessory protein TnpB-like domain"/>
    <property type="match status" value="1"/>
</dbReference>
<dbReference type="GO" id="GO:0032196">
    <property type="term" value="P:transposition"/>
    <property type="evidence" value="ECO:0007669"/>
    <property type="project" value="UniProtKB-KW"/>
</dbReference>
<sequence length="419" mass="48518">MKVLRTEKCKIENYSQVVDRIDELSISVCKLWNVARYKCEREWRKTGKIPSESKLKSKLKEHRRYRELHSQTAQNVIEELWNAFKSWFEKRKNDSKARPPGYRRKNGRYPKASVTFKKSAICHDKKNKRLKLSNGRENSSLLVEYKSRPEVDLDRIQVVRLAWNGDRWQIHITHRKEIEPQSPGAQVCAIDLGVNNFATIVYDDGTSELYPENKLKEDEYYFLKKIAKCNKSNSNKARRLHKKRGRRREHFLHALSKEIMGRCEEKKVGRIIVGNLKSIRENETKNNNNYNLKLGQWPYEKFVQLLTYKAEKTGIEVVKMDESHTSQKCPRCGVIDRKNRVERGLYKCSNCGFTIHADVNGALNLLQKVTALSGSNGSVAEPVVNLFAVRSGISPSGCEEGKFHQAEQLQTLNSQPHTP</sequence>
<dbReference type="GO" id="GO:0003677">
    <property type="term" value="F:DNA binding"/>
    <property type="evidence" value="ECO:0007669"/>
    <property type="project" value="UniProtKB-KW"/>
</dbReference>
<reference evidence="8 9" key="1">
    <citation type="journal article" date="2016" name="Sci. Rep.">
        <title>Metabolic traits of an uncultured archaeal lineage -MSBL1- from brine pools of the Red Sea.</title>
        <authorList>
            <person name="Mwirichia R."/>
            <person name="Alam I."/>
            <person name="Rashid M."/>
            <person name="Vinu M."/>
            <person name="Ba-Alawi W."/>
            <person name="Anthony Kamau A."/>
            <person name="Kamanda Ngugi D."/>
            <person name="Goker M."/>
            <person name="Klenk H.P."/>
            <person name="Bajic V."/>
            <person name="Stingl U."/>
        </authorList>
    </citation>
    <scope>NUCLEOTIDE SEQUENCE [LARGE SCALE GENOMIC DNA]</scope>
    <source>
        <strain evidence="8">SCGC-AAA261C02</strain>
    </source>
</reference>
<accession>A0A133V220</accession>
<evidence type="ECO:0000256" key="5">
    <source>
        <dbReference type="ARBA" id="ARBA00023172"/>
    </source>
</evidence>
<comment type="caution">
    <text evidence="8">The sequence shown here is derived from an EMBL/GenBank/DDBJ whole genome shotgun (WGS) entry which is preliminary data.</text>
</comment>
<feature type="domain" description="Probable transposase IS891/IS1136/IS1341" evidence="6">
    <location>
        <begin position="176"/>
        <end position="279"/>
    </location>
</feature>
<dbReference type="AlphaFoldDB" id="A0A133V220"/>
<gene>
    <name evidence="8" type="ORF">AKJ42_00465</name>
</gene>
<evidence type="ECO:0000256" key="3">
    <source>
        <dbReference type="ARBA" id="ARBA00022578"/>
    </source>
</evidence>
<evidence type="ECO:0000256" key="1">
    <source>
        <dbReference type="ARBA" id="ARBA00008761"/>
    </source>
</evidence>
<dbReference type="PANTHER" id="PTHR30405">
    <property type="entry name" value="TRANSPOSASE"/>
    <property type="match status" value="1"/>
</dbReference>
<evidence type="ECO:0008006" key="10">
    <source>
        <dbReference type="Google" id="ProtNLM"/>
    </source>
</evidence>
<comment type="similarity">
    <text evidence="1">In the C-terminal section; belongs to the transposase 35 family.</text>
</comment>
<evidence type="ECO:0000256" key="2">
    <source>
        <dbReference type="ARBA" id="ARBA00011044"/>
    </source>
</evidence>
<protein>
    <recommendedName>
        <fullName evidence="10">Transposase</fullName>
    </recommendedName>
</protein>
<keyword evidence="3" id="KW-0815">Transposition</keyword>
<evidence type="ECO:0000313" key="9">
    <source>
        <dbReference type="Proteomes" id="UP000070520"/>
    </source>
</evidence>
<dbReference type="NCBIfam" id="NF040570">
    <property type="entry name" value="guided_TnpB"/>
    <property type="match status" value="1"/>
</dbReference>
<comment type="similarity">
    <text evidence="2">In the N-terminal section; belongs to the transposase 2 family.</text>
</comment>
<dbReference type="PANTHER" id="PTHR30405:SF11">
    <property type="entry name" value="RNA-GUIDED DNA ENDONUCLEASE RV2885C-RELATED"/>
    <property type="match status" value="1"/>
</dbReference>